<feature type="domain" description="Inner centromere protein ARK-binding" evidence="9">
    <location>
        <begin position="396"/>
        <end position="459"/>
    </location>
</feature>
<feature type="compositionally biased region" description="Basic and acidic residues" evidence="8">
    <location>
        <begin position="365"/>
        <end position="380"/>
    </location>
</feature>
<evidence type="ECO:0000256" key="6">
    <source>
        <dbReference type="ARBA" id="ARBA00023212"/>
    </source>
</evidence>
<dbReference type="PANTHER" id="PTHR13142:SF1">
    <property type="entry name" value="INNER CENTROMERE PROTEIN"/>
    <property type="match status" value="1"/>
</dbReference>
<dbReference type="GO" id="GO:0005819">
    <property type="term" value="C:spindle"/>
    <property type="evidence" value="ECO:0007669"/>
    <property type="project" value="UniProtKB-SubCell"/>
</dbReference>
<keyword evidence="11" id="KW-1185">Reference proteome</keyword>
<gene>
    <name evidence="10" type="ORF">GBAR_LOCUS21306</name>
</gene>
<dbReference type="EMBL" id="CASHTH010002986">
    <property type="protein sequence ID" value="CAI8038203.1"/>
    <property type="molecule type" value="Genomic_DNA"/>
</dbReference>
<dbReference type="GO" id="GO:0005634">
    <property type="term" value="C:nucleus"/>
    <property type="evidence" value="ECO:0007669"/>
    <property type="project" value="UniProtKB-SubCell"/>
</dbReference>
<reference evidence="10" key="1">
    <citation type="submission" date="2023-03" db="EMBL/GenBank/DDBJ databases">
        <authorList>
            <person name="Steffen K."/>
            <person name="Cardenas P."/>
        </authorList>
    </citation>
    <scope>NUCLEOTIDE SEQUENCE</scope>
</reference>
<feature type="compositionally biased region" description="Basic and acidic residues" evidence="8">
    <location>
        <begin position="159"/>
        <end position="236"/>
    </location>
</feature>
<feature type="region of interest" description="Disordered" evidence="8">
    <location>
        <begin position="365"/>
        <end position="419"/>
    </location>
</feature>
<dbReference type="PANTHER" id="PTHR13142">
    <property type="entry name" value="INNER CENTROMERE PROTEIN"/>
    <property type="match status" value="1"/>
</dbReference>
<evidence type="ECO:0000313" key="10">
    <source>
        <dbReference type="EMBL" id="CAI8038203.1"/>
    </source>
</evidence>
<evidence type="ECO:0000256" key="7">
    <source>
        <dbReference type="ARBA" id="ARBA00023242"/>
    </source>
</evidence>
<dbReference type="Proteomes" id="UP001174909">
    <property type="component" value="Unassembled WGS sequence"/>
</dbReference>
<feature type="compositionally biased region" description="Basic and acidic residues" evidence="8">
    <location>
        <begin position="50"/>
        <end position="126"/>
    </location>
</feature>
<sequence>MPYRTWRADLPPSSPLNASPKRPEDAGKTNGSALPHSFLAKSSPQQMLKAETKAARQRKLMEHLQRKRDEEEMRKRELEEKRLHEVEMRKRRNAERAQKAAEKRRQEEKKKLNQRKKAQEQVHEQQSKQQLRLNQLRADERKEKSKKHNERVAAVLARKRQEQEMKAKKLQQIEEDHRMGEELFKQRQEKEEEERQMKKAEKQERERERLQIKETEERQVNSKEAEDKSQPEDSSRANKPKPTGPANLKKQDFKELLASACTINIPTNAARLLSDLKLSNKAPAATATVTKPHPALPSVPIVTLSDCPPPQPLNNSEDSLLTCQPSDMNSTFTIETSTVDHEATTTTTTTTSVVCVASSDVLVTPDKHSKSAANDNRDSYKMTPAETRLNNYGIDDLSSGDSTDEEERPKKPIPPWAKSDQLRLFMASQEDGINSGLVNPSLIFPPADLMPEVDLARIFRQKKKRFFQRSSSANWDTPPTVPSKRGKFDGFSARLLV</sequence>
<proteinExistence type="inferred from homology"/>
<evidence type="ECO:0000256" key="4">
    <source>
        <dbReference type="ARBA" id="ARBA00022490"/>
    </source>
</evidence>
<feature type="region of interest" description="Disordered" evidence="8">
    <location>
        <begin position="1"/>
        <end position="248"/>
    </location>
</feature>
<dbReference type="GO" id="GO:0007059">
    <property type="term" value="P:chromosome segregation"/>
    <property type="evidence" value="ECO:0007669"/>
    <property type="project" value="UniProtKB-KW"/>
</dbReference>
<dbReference type="Pfam" id="PF03941">
    <property type="entry name" value="INCENP_ARK-bind"/>
    <property type="match status" value="1"/>
</dbReference>
<name>A0AA35SYI9_GEOBA</name>
<comment type="similarity">
    <text evidence="3">Belongs to the INCENP family.</text>
</comment>
<protein>
    <submittedName>
        <fullName evidence="10">Inner centromere protein</fullName>
    </submittedName>
</protein>
<dbReference type="AlphaFoldDB" id="A0AA35SYI9"/>
<comment type="caution">
    <text evidence="10">The sequence shown here is derived from an EMBL/GenBank/DDBJ whole genome shotgun (WGS) entry which is preliminary data.</text>
</comment>
<evidence type="ECO:0000256" key="8">
    <source>
        <dbReference type="SAM" id="MobiDB-lite"/>
    </source>
</evidence>
<accession>A0AA35SYI9</accession>
<evidence type="ECO:0000313" key="11">
    <source>
        <dbReference type="Proteomes" id="UP001174909"/>
    </source>
</evidence>
<evidence type="ECO:0000259" key="9">
    <source>
        <dbReference type="Pfam" id="PF03941"/>
    </source>
</evidence>
<keyword evidence="5" id="KW-0159">Chromosome partition</keyword>
<evidence type="ECO:0000256" key="1">
    <source>
        <dbReference type="ARBA" id="ARBA00004123"/>
    </source>
</evidence>
<evidence type="ECO:0000256" key="2">
    <source>
        <dbReference type="ARBA" id="ARBA00004186"/>
    </source>
</evidence>
<dbReference type="InterPro" id="IPR005635">
    <property type="entry name" value="Inner_centromere_prot_ARK-bd"/>
</dbReference>
<comment type="subcellular location">
    <subcellularLocation>
        <location evidence="2">Cytoplasm</location>
        <location evidence="2">Cytoskeleton</location>
        <location evidence="2">Spindle</location>
    </subcellularLocation>
    <subcellularLocation>
        <location evidence="1">Nucleus</location>
    </subcellularLocation>
</comment>
<keyword evidence="6" id="KW-0206">Cytoskeleton</keyword>
<keyword evidence="4" id="KW-0963">Cytoplasm</keyword>
<organism evidence="10 11">
    <name type="scientific">Geodia barretti</name>
    <name type="common">Barrett's horny sponge</name>
    <dbReference type="NCBI Taxonomy" id="519541"/>
    <lineage>
        <taxon>Eukaryota</taxon>
        <taxon>Metazoa</taxon>
        <taxon>Porifera</taxon>
        <taxon>Demospongiae</taxon>
        <taxon>Heteroscleromorpha</taxon>
        <taxon>Tetractinellida</taxon>
        <taxon>Astrophorina</taxon>
        <taxon>Geodiidae</taxon>
        <taxon>Geodia</taxon>
    </lineage>
</organism>
<evidence type="ECO:0000256" key="3">
    <source>
        <dbReference type="ARBA" id="ARBA00010042"/>
    </source>
</evidence>
<keyword evidence="7" id="KW-0539">Nucleus</keyword>
<evidence type="ECO:0000256" key="5">
    <source>
        <dbReference type="ARBA" id="ARBA00022829"/>
    </source>
</evidence>